<name>A0A511HAI8_9BACT</name>
<feature type="compositionally biased region" description="Basic residues" evidence="1">
    <location>
        <begin position="251"/>
        <end position="270"/>
    </location>
</feature>
<dbReference type="EMBL" id="FNAJ01000002">
    <property type="protein sequence ID" value="SDD75390.1"/>
    <property type="molecule type" value="Genomic_DNA"/>
</dbReference>
<dbReference type="Proteomes" id="UP000321224">
    <property type="component" value="Unassembled WGS sequence"/>
</dbReference>
<evidence type="ECO:0000259" key="2">
    <source>
        <dbReference type="Pfam" id="PF07791"/>
    </source>
</evidence>
<dbReference type="AlphaFoldDB" id="A0A511HAI8"/>
<feature type="domain" description="Immunity MXAN-0049 protein" evidence="2">
    <location>
        <begin position="117"/>
        <end position="249"/>
    </location>
</feature>
<sequence>MFRRLTEALRVLTRRSPTRGPGPTPGAPRQMLLSDVAADGRPRTKKPAARRSPPRTTRLARYFDLHDDFRIPGRPELSDPVAVDVRRKLDSVWLFTSGARVRSVGKLRLAVTPPGLPLDFSLAGAGLTPVVSARVASVFRELAPDDVQLLPVEVEDRDEPHFILVATRLVRCIDDRACEEVIHYTAEDGLPERVGHYRNVRGLRVDPTKTNGARVFRTWGWPVSLIVSEGIKEALEHAGIAGARFAEVTKPPRKPRRKKTAAKKSRPKRR</sequence>
<reference evidence="4 5" key="1">
    <citation type="submission" date="2016-10" db="EMBL/GenBank/DDBJ databases">
        <authorList>
            <person name="Varghese N."/>
            <person name="Submissions S."/>
        </authorList>
    </citation>
    <scope>NUCLEOTIDE SEQUENCE [LARGE SCALE GENOMIC DNA]</scope>
    <source>
        <strain evidence="4 5">DSM 2260</strain>
    </source>
</reference>
<keyword evidence="5" id="KW-1185">Reference proteome</keyword>
<feature type="compositionally biased region" description="Basic residues" evidence="1">
    <location>
        <begin position="43"/>
        <end position="53"/>
    </location>
</feature>
<proteinExistence type="predicted"/>
<dbReference type="EMBL" id="BJVY01000010">
    <property type="protein sequence ID" value="GEL70561.1"/>
    <property type="molecule type" value="Genomic_DNA"/>
</dbReference>
<accession>A0A511HAI8</accession>
<evidence type="ECO:0000313" key="6">
    <source>
        <dbReference type="Proteomes" id="UP000321224"/>
    </source>
</evidence>
<comment type="caution">
    <text evidence="3">The sequence shown here is derived from an EMBL/GenBank/DDBJ whole genome shotgun (WGS) entry which is preliminary data.</text>
</comment>
<dbReference type="Pfam" id="PF07791">
    <property type="entry name" value="Imm11"/>
    <property type="match status" value="1"/>
</dbReference>
<evidence type="ECO:0000313" key="4">
    <source>
        <dbReference type="EMBL" id="SDD75390.1"/>
    </source>
</evidence>
<dbReference type="Proteomes" id="UP000198717">
    <property type="component" value="Unassembled WGS sequence"/>
</dbReference>
<evidence type="ECO:0000313" key="5">
    <source>
        <dbReference type="Proteomes" id="UP000198717"/>
    </source>
</evidence>
<organism evidence="3 6">
    <name type="scientific">Myxococcus virescens</name>
    <dbReference type="NCBI Taxonomy" id="83456"/>
    <lineage>
        <taxon>Bacteria</taxon>
        <taxon>Pseudomonadati</taxon>
        <taxon>Myxococcota</taxon>
        <taxon>Myxococcia</taxon>
        <taxon>Myxococcales</taxon>
        <taxon>Cystobacterineae</taxon>
        <taxon>Myxococcaceae</taxon>
        <taxon>Myxococcus</taxon>
    </lineage>
</organism>
<gene>
    <name evidence="3" type="ORF">MVI01_23450</name>
    <name evidence="4" type="ORF">SAMN04488504_102547</name>
</gene>
<evidence type="ECO:0000313" key="3">
    <source>
        <dbReference type="EMBL" id="GEL70561.1"/>
    </source>
</evidence>
<reference evidence="3 6" key="2">
    <citation type="submission" date="2019-07" db="EMBL/GenBank/DDBJ databases">
        <title>Whole genome shotgun sequence of Myxococcus virescens NBRC 100334.</title>
        <authorList>
            <person name="Hosoyama A."/>
            <person name="Uohara A."/>
            <person name="Ohji S."/>
            <person name="Ichikawa N."/>
        </authorList>
    </citation>
    <scope>NUCLEOTIDE SEQUENCE [LARGE SCALE GENOMIC DNA]</scope>
    <source>
        <strain evidence="3 6">NBRC 100334</strain>
    </source>
</reference>
<feature type="region of interest" description="Disordered" evidence="1">
    <location>
        <begin position="12"/>
        <end position="55"/>
    </location>
</feature>
<evidence type="ECO:0000256" key="1">
    <source>
        <dbReference type="SAM" id="MobiDB-lite"/>
    </source>
</evidence>
<protein>
    <recommendedName>
        <fullName evidence="2">Immunity MXAN-0049 protein domain-containing protein</fullName>
    </recommendedName>
</protein>
<dbReference type="InterPro" id="IPR012433">
    <property type="entry name" value="Imm11"/>
</dbReference>
<feature type="region of interest" description="Disordered" evidence="1">
    <location>
        <begin position="246"/>
        <end position="270"/>
    </location>
</feature>